<reference evidence="1" key="1">
    <citation type="submission" date="2012-04" db="EMBL/GenBank/DDBJ databases">
        <title>The Genome Sequence of Loa loa.</title>
        <authorList>
            <consortium name="The Broad Institute Genome Sequencing Platform"/>
            <consortium name="Broad Institute Genome Sequencing Center for Infectious Disease"/>
            <person name="Nutman T.B."/>
            <person name="Fink D.L."/>
            <person name="Russ C."/>
            <person name="Young S."/>
            <person name="Zeng Q."/>
            <person name="Gargeya S."/>
            <person name="Alvarado L."/>
            <person name="Berlin A."/>
            <person name="Chapman S.B."/>
            <person name="Chen Z."/>
            <person name="Freedman E."/>
            <person name="Gellesch M."/>
            <person name="Goldberg J."/>
            <person name="Griggs A."/>
            <person name="Gujja S."/>
            <person name="Heilman E.R."/>
            <person name="Heiman D."/>
            <person name="Howarth C."/>
            <person name="Mehta T."/>
            <person name="Neiman D."/>
            <person name="Pearson M."/>
            <person name="Roberts A."/>
            <person name="Saif S."/>
            <person name="Shea T."/>
            <person name="Shenoy N."/>
            <person name="Sisk P."/>
            <person name="Stolte C."/>
            <person name="Sykes S."/>
            <person name="White J."/>
            <person name="Yandava C."/>
            <person name="Haas B."/>
            <person name="Henn M.R."/>
            <person name="Nusbaum C."/>
            <person name="Birren B."/>
        </authorList>
    </citation>
    <scope>NUCLEOTIDE SEQUENCE [LARGE SCALE GENOMIC DNA]</scope>
</reference>
<evidence type="ECO:0000313" key="1">
    <source>
        <dbReference type="EMBL" id="EFO26767.1"/>
    </source>
</evidence>
<protein>
    <submittedName>
        <fullName evidence="1">Uncharacterized protein</fullName>
    </submittedName>
</protein>
<dbReference type="CTD" id="9939090"/>
<dbReference type="InParanoid" id="A0A1S0U8U3"/>
<sequence>MEVNRRNKTKQVPQFTTDVNPLYRWVKQLAYPQEQTFRTTYWKIEFQKISEISKVKFKKSLRCLAVTKISPNLESETWQTQPYMRQRGSKITIFSLRQQMQSI</sequence>
<dbReference type="KEGG" id="loa:LOAG_01714"/>
<organism evidence="1">
    <name type="scientific">Loa loa</name>
    <name type="common">Eye worm</name>
    <name type="synonym">Filaria loa</name>
    <dbReference type="NCBI Taxonomy" id="7209"/>
    <lineage>
        <taxon>Eukaryota</taxon>
        <taxon>Metazoa</taxon>
        <taxon>Ecdysozoa</taxon>
        <taxon>Nematoda</taxon>
        <taxon>Chromadorea</taxon>
        <taxon>Rhabditida</taxon>
        <taxon>Spirurina</taxon>
        <taxon>Spiruromorpha</taxon>
        <taxon>Filarioidea</taxon>
        <taxon>Onchocercidae</taxon>
        <taxon>Loa</taxon>
    </lineage>
</organism>
<name>A0A1S0U8U3_LOALO</name>
<gene>
    <name evidence="1" type="ORF">LOAG_01714</name>
</gene>
<proteinExistence type="predicted"/>
<accession>A0A1S0U8U3</accession>
<dbReference type="GeneID" id="9939090"/>
<dbReference type="EMBL" id="JH712137">
    <property type="protein sequence ID" value="EFO26767.1"/>
    <property type="molecule type" value="Genomic_DNA"/>
</dbReference>
<dbReference type="RefSeq" id="XP_003137300.1">
    <property type="nucleotide sequence ID" value="XM_003137252.1"/>
</dbReference>
<dbReference type="AlphaFoldDB" id="A0A1S0U8U3"/>